<feature type="compositionally biased region" description="Polar residues" evidence="4">
    <location>
        <begin position="187"/>
        <end position="197"/>
    </location>
</feature>
<feature type="compositionally biased region" description="Low complexity" evidence="4">
    <location>
        <begin position="292"/>
        <end position="304"/>
    </location>
</feature>
<feature type="region of interest" description="Disordered" evidence="4">
    <location>
        <begin position="526"/>
        <end position="668"/>
    </location>
</feature>
<proteinExistence type="predicted"/>
<protein>
    <submittedName>
        <fullName evidence="5">Uncharacterized protein</fullName>
    </submittedName>
</protein>
<dbReference type="PANTHER" id="PTHR47968">
    <property type="entry name" value="CENTROMERE PROTEIN E"/>
    <property type="match status" value="1"/>
</dbReference>
<evidence type="ECO:0000256" key="4">
    <source>
        <dbReference type="SAM" id="MobiDB-lite"/>
    </source>
</evidence>
<feature type="region of interest" description="Disordered" evidence="4">
    <location>
        <begin position="1247"/>
        <end position="1273"/>
    </location>
</feature>
<feature type="compositionally biased region" description="Low complexity" evidence="4">
    <location>
        <begin position="19"/>
        <end position="49"/>
    </location>
</feature>
<dbReference type="Proteomes" id="UP001140510">
    <property type="component" value="Unassembled WGS sequence"/>
</dbReference>
<dbReference type="OrthoDB" id="1883964at2759"/>
<evidence type="ECO:0000256" key="1">
    <source>
        <dbReference type="ARBA" id="ARBA00023054"/>
    </source>
</evidence>
<keyword evidence="1 3" id="KW-0175">Coiled coil</keyword>
<accession>A0A9W8ZJ63</accession>
<feature type="coiled-coil region" evidence="3">
    <location>
        <begin position="1280"/>
        <end position="1335"/>
    </location>
</feature>
<evidence type="ECO:0000313" key="6">
    <source>
        <dbReference type="Proteomes" id="UP001140510"/>
    </source>
</evidence>
<feature type="compositionally biased region" description="Polar residues" evidence="4">
    <location>
        <begin position="601"/>
        <end position="613"/>
    </location>
</feature>
<evidence type="ECO:0000313" key="5">
    <source>
        <dbReference type="EMBL" id="KAJ4408164.1"/>
    </source>
</evidence>
<comment type="caution">
    <text evidence="5">The sequence shown here is derived from an EMBL/GenBank/DDBJ whole genome shotgun (WGS) entry which is preliminary data.</text>
</comment>
<name>A0A9W8ZJ63_9PLEO</name>
<feature type="compositionally biased region" description="Polar residues" evidence="4">
    <location>
        <begin position="61"/>
        <end position="70"/>
    </location>
</feature>
<keyword evidence="2" id="KW-0505">Motor protein</keyword>
<feature type="compositionally biased region" description="Pro residues" evidence="4">
    <location>
        <begin position="85"/>
        <end position="94"/>
    </location>
</feature>
<feature type="region of interest" description="Disordered" evidence="4">
    <location>
        <begin position="223"/>
        <end position="483"/>
    </location>
</feature>
<feature type="coiled-coil region" evidence="3">
    <location>
        <begin position="797"/>
        <end position="934"/>
    </location>
</feature>
<evidence type="ECO:0000256" key="2">
    <source>
        <dbReference type="ARBA" id="ARBA00023175"/>
    </source>
</evidence>
<dbReference type="EMBL" id="JAPEVA010000017">
    <property type="protein sequence ID" value="KAJ4408164.1"/>
    <property type="molecule type" value="Genomic_DNA"/>
</dbReference>
<feature type="compositionally biased region" description="Pro residues" evidence="4">
    <location>
        <begin position="305"/>
        <end position="320"/>
    </location>
</feature>
<feature type="compositionally biased region" description="Low complexity" evidence="4">
    <location>
        <begin position="321"/>
        <end position="399"/>
    </location>
</feature>
<keyword evidence="6" id="KW-1185">Reference proteome</keyword>
<evidence type="ECO:0000256" key="3">
    <source>
        <dbReference type="SAM" id="Coils"/>
    </source>
</evidence>
<feature type="compositionally biased region" description="Low complexity" evidence="4">
    <location>
        <begin position="113"/>
        <end position="129"/>
    </location>
</feature>
<feature type="compositionally biased region" description="Low complexity" evidence="4">
    <location>
        <begin position="264"/>
        <end position="278"/>
    </location>
</feature>
<feature type="compositionally biased region" description="Basic and acidic residues" evidence="4">
    <location>
        <begin position="1249"/>
        <end position="1262"/>
    </location>
</feature>
<feature type="region of interest" description="Disordered" evidence="4">
    <location>
        <begin position="1"/>
        <end position="206"/>
    </location>
</feature>
<organism evidence="5 6">
    <name type="scientific">Didymella pomorum</name>
    <dbReference type="NCBI Taxonomy" id="749634"/>
    <lineage>
        <taxon>Eukaryota</taxon>
        <taxon>Fungi</taxon>
        <taxon>Dikarya</taxon>
        <taxon>Ascomycota</taxon>
        <taxon>Pezizomycotina</taxon>
        <taxon>Dothideomycetes</taxon>
        <taxon>Pleosporomycetidae</taxon>
        <taxon>Pleosporales</taxon>
        <taxon>Pleosporineae</taxon>
        <taxon>Didymellaceae</taxon>
        <taxon>Didymella</taxon>
    </lineage>
</organism>
<feature type="region of interest" description="Disordered" evidence="4">
    <location>
        <begin position="692"/>
        <end position="784"/>
    </location>
</feature>
<dbReference type="InterPro" id="IPR027640">
    <property type="entry name" value="Kinesin-like_fam"/>
</dbReference>
<dbReference type="GO" id="GO:0003777">
    <property type="term" value="F:microtubule motor activity"/>
    <property type="evidence" value="ECO:0007669"/>
    <property type="project" value="InterPro"/>
</dbReference>
<dbReference type="GO" id="GO:0007018">
    <property type="term" value="P:microtubule-based movement"/>
    <property type="evidence" value="ECO:0007669"/>
    <property type="project" value="InterPro"/>
</dbReference>
<feature type="compositionally biased region" description="Low complexity" evidence="4">
    <location>
        <begin position="421"/>
        <end position="454"/>
    </location>
</feature>
<feature type="region of interest" description="Disordered" evidence="4">
    <location>
        <begin position="1555"/>
        <end position="1575"/>
    </location>
</feature>
<dbReference type="PANTHER" id="PTHR47968:SF75">
    <property type="entry name" value="CENTROMERE-ASSOCIATED PROTEIN E"/>
    <property type="match status" value="1"/>
</dbReference>
<gene>
    <name evidence="5" type="ORF">N0V91_003513</name>
</gene>
<reference evidence="5" key="1">
    <citation type="submission" date="2022-10" db="EMBL/GenBank/DDBJ databases">
        <title>Tapping the CABI collections for fungal endophytes: first genome assemblies for Collariella, Neodidymelliopsis, Ascochyta clinopodiicola, Didymella pomorum, Didymosphaeria variabile, Neocosmospora piperis and Neocucurbitaria cava.</title>
        <authorList>
            <person name="Hill R."/>
        </authorList>
    </citation>
    <scope>NUCLEOTIDE SEQUENCE</scope>
    <source>
        <strain evidence="5">IMI 355091</strain>
    </source>
</reference>
<sequence>MQNYGQPVYDRPGSTTSFAGQQAPPVPPYQQQQQWGQQPPQQQQPSAPGYNPGTYGAMPSGYSQVNQYPTNPQPSDPYAQQPRGDIPPPPPPKPYGFAAAVQKQNEHNVQYAQNTQSTQNWQQAQQGNTGFAQQAQQGGYPVYNNTAPPPPSAPPAGSYFPPSQGGRPGSMYGADQVGVSASPVHQRPSSTVMSPNEQAPAYIPPSLSGQGVQAYVPSNTNPMPGVYVPPPPDVPAWQQAQHAPLQGGNKRFTYTRPSVDPSFYAQGYQGGQIAQQQPPQLPPRSDQSGVSQQQTPHQYGQQPQQYPPAHPQQPPQPPPVHGQISQQQQQPQAPAHFGQLGQPVQPLQQQYGQAPPVPQSYMQQQAAQLEQYAQMHQQQQSQHQMQSPAQLQPQLQAPPSGQYDFTQQGHQEPPPGACGYQQPQQEQQYEHQQQQQWQSHQQIQHPQQPVMGQQYALAPEQGIQAPKPLDRTDTTPPDFVHQSNQQDHYVSPVVSQHPSSFAPGHPISARTDSVSSIALANLHSQRVANQTASPKPPSFNHPAPPPPRDNASKFSALGTGGPSDWETFGTGEEIDDEAEFARKPRPVQLDSTEIPAPRQPSPQSTQGWPSPASTAPIGQGGRRDTYQPTPPTATVSPVHVHRTPSPKTPQQQSFAHNALVVPQQASPQHLQKYEAAQDARHGFVMGEVLWGEPGSPRQLHNASQRAQIEGSDAPSTRPQGVQVPAPIQIPVTNTLAPSLETPKQKRPGASRFFSDVGTTWGLSPKDKEQQSGPWSSKDDSDLPAKLQAKDAELWRFRRESKDEMQRVQADIEAGKAEFLAEIERLKADEEAARALADQQSSQLNQQVESMKAAAEKAKLDADALKKENDLTIERIKEDIEGKEDTIKERDETISDLRKQLDDLRQQLGDAHRQLEDALTQLGSAQRQLEDERTKVAPEAPKPTALSLVPDLDPWYAGSLERYIDMLRGEANEPQVESKIKTFKAFLKAESSIRGIEYYDAPVVTPAMEQSNTTQSVDEKRDLSIDVPHESLADGDYEYSPGGRPLLRRPTVPVEASTVAHAPGVTSSQSTAILTPASSVHDDSTPIQSPPEEQVQPQYKAYVPPVMSTDSPSSLAQRQATAPTILPNITSPVGPGKNHDEIFFGSQGPSGHQTGHRSSLSDDTGGVPIVAPLNLATSRPVSVGPPSRGNALDLLKSLLPARLSPDQFRPPTPCSGLEDIRKAAAAVKSNTMNVEEVTKLWEKAASLTRRKNDDARRKRHEETEEHNDDLFNSDEISYAELKDLEAEQKAKENQLKIQEAQDEVKSYVETVFDKVYNAHQADIAKLTDLYNEAETLLQTSVSGVQSLRGGTAPSTKACLELLIELHEQIEKTHDQIVQAIAERDKRYKKTEVQPAYNAGDRAKLKTMEKHFEHAEKQAICRAKNEKAERLGDLVKTAEEAVVGAASIEQSERSRIVAAVRDLQDGDHADILRRTSETLDLLHESSKSLLAIFNRLEIDLNTTEVDADVAQALVDGAPESKIKEMQSEMTARETQLKEELARRIGVLDQDRDEAEQLIKGRGGSVELNSEQEKEKRLKAALEEAKKRNGHA</sequence>
<feature type="compositionally biased region" description="Pro residues" evidence="4">
    <location>
        <begin position="534"/>
        <end position="548"/>
    </location>
</feature>